<sequence>MARPVGREAHTYVNKRDETLILHSERPTSYAAYGDETLSHAHVFEWYKRFSGGKDSVEDDEPAGRAREKRPQLGREIIRIVILLWLSRTRRGPHYGRGRRPGPGWPMTWLQVWTGID</sequence>
<accession>A0A8X6VEQ5</accession>
<comment type="caution">
    <text evidence="1">The sequence shown here is derived from an EMBL/GenBank/DDBJ whole genome shotgun (WGS) entry which is preliminary data.</text>
</comment>
<protein>
    <submittedName>
        <fullName evidence="1">Uncharacterized protein</fullName>
    </submittedName>
</protein>
<organism evidence="1 2">
    <name type="scientific">Trichonephila clavipes</name>
    <name type="common">Golden silk orbweaver</name>
    <name type="synonym">Nephila clavipes</name>
    <dbReference type="NCBI Taxonomy" id="2585209"/>
    <lineage>
        <taxon>Eukaryota</taxon>
        <taxon>Metazoa</taxon>
        <taxon>Ecdysozoa</taxon>
        <taxon>Arthropoda</taxon>
        <taxon>Chelicerata</taxon>
        <taxon>Arachnida</taxon>
        <taxon>Araneae</taxon>
        <taxon>Araneomorphae</taxon>
        <taxon>Entelegynae</taxon>
        <taxon>Araneoidea</taxon>
        <taxon>Nephilidae</taxon>
        <taxon>Trichonephila</taxon>
    </lineage>
</organism>
<keyword evidence="2" id="KW-1185">Reference proteome</keyword>
<evidence type="ECO:0000313" key="1">
    <source>
        <dbReference type="EMBL" id="GFY03350.1"/>
    </source>
</evidence>
<dbReference type="Proteomes" id="UP000887159">
    <property type="component" value="Unassembled WGS sequence"/>
</dbReference>
<gene>
    <name evidence="1" type="ORF">TNCV_1173081</name>
</gene>
<name>A0A8X6VEQ5_TRICX</name>
<proteinExistence type="predicted"/>
<evidence type="ECO:0000313" key="2">
    <source>
        <dbReference type="Proteomes" id="UP000887159"/>
    </source>
</evidence>
<dbReference type="EMBL" id="BMAU01021236">
    <property type="protein sequence ID" value="GFY03350.1"/>
    <property type="molecule type" value="Genomic_DNA"/>
</dbReference>
<dbReference type="AlphaFoldDB" id="A0A8X6VEQ5"/>
<reference evidence="1" key="1">
    <citation type="submission" date="2020-08" db="EMBL/GenBank/DDBJ databases">
        <title>Multicomponent nature underlies the extraordinary mechanical properties of spider dragline silk.</title>
        <authorList>
            <person name="Kono N."/>
            <person name="Nakamura H."/>
            <person name="Mori M."/>
            <person name="Yoshida Y."/>
            <person name="Ohtoshi R."/>
            <person name="Malay A.D."/>
            <person name="Moran D.A.P."/>
            <person name="Tomita M."/>
            <person name="Numata K."/>
            <person name="Arakawa K."/>
        </authorList>
    </citation>
    <scope>NUCLEOTIDE SEQUENCE</scope>
</reference>